<organism evidence="2 3">
    <name type="scientific">Nonomuraea typhae</name>
    <dbReference type="NCBI Taxonomy" id="2603600"/>
    <lineage>
        <taxon>Bacteria</taxon>
        <taxon>Bacillati</taxon>
        <taxon>Actinomycetota</taxon>
        <taxon>Actinomycetes</taxon>
        <taxon>Streptosporangiales</taxon>
        <taxon>Streptosporangiaceae</taxon>
        <taxon>Nonomuraea</taxon>
    </lineage>
</organism>
<feature type="region of interest" description="Disordered" evidence="1">
    <location>
        <begin position="134"/>
        <end position="251"/>
    </location>
</feature>
<evidence type="ECO:0000313" key="2">
    <source>
        <dbReference type="EMBL" id="MFI6496852.1"/>
    </source>
</evidence>
<reference evidence="2 3" key="1">
    <citation type="submission" date="2024-10" db="EMBL/GenBank/DDBJ databases">
        <title>The Natural Products Discovery Center: Release of the First 8490 Sequenced Strains for Exploring Actinobacteria Biosynthetic Diversity.</title>
        <authorList>
            <person name="Kalkreuter E."/>
            <person name="Kautsar S.A."/>
            <person name="Yang D."/>
            <person name="Bader C.D."/>
            <person name="Teijaro C.N."/>
            <person name="Fluegel L."/>
            <person name="Davis C.M."/>
            <person name="Simpson J.R."/>
            <person name="Lauterbach L."/>
            <person name="Steele A.D."/>
            <person name="Gui C."/>
            <person name="Meng S."/>
            <person name="Li G."/>
            <person name="Viehrig K."/>
            <person name="Ye F."/>
            <person name="Su P."/>
            <person name="Kiefer A.F."/>
            <person name="Nichols A."/>
            <person name="Cepeda A.J."/>
            <person name="Yan W."/>
            <person name="Fan B."/>
            <person name="Jiang Y."/>
            <person name="Adhikari A."/>
            <person name="Zheng C.-J."/>
            <person name="Schuster L."/>
            <person name="Cowan T.M."/>
            <person name="Smanski M.J."/>
            <person name="Chevrette M.G."/>
            <person name="De Carvalho L.P.S."/>
            <person name="Shen B."/>
        </authorList>
    </citation>
    <scope>NUCLEOTIDE SEQUENCE [LARGE SCALE GENOMIC DNA]</scope>
    <source>
        <strain evidence="2 3">NPDC050545</strain>
    </source>
</reference>
<protein>
    <submittedName>
        <fullName evidence="2">Uncharacterized protein</fullName>
    </submittedName>
</protein>
<comment type="caution">
    <text evidence="2">The sequence shown here is derived from an EMBL/GenBank/DDBJ whole genome shotgun (WGS) entry which is preliminary data.</text>
</comment>
<dbReference type="EMBL" id="JBITGY010000002">
    <property type="protein sequence ID" value="MFI6496852.1"/>
    <property type="molecule type" value="Genomic_DNA"/>
</dbReference>
<accession>A0ABW7YLT5</accession>
<proteinExistence type="predicted"/>
<name>A0ABW7YLT5_9ACTN</name>
<gene>
    <name evidence="2" type="ORF">ACIBG2_05695</name>
</gene>
<feature type="region of interest" description="Disordered" evidence="1">
    <location>
        <begin position="297"/>
        <end position="333"/>
    </location>
</feature>
<sequence length="333" mass="37652">MPAAEIYIELVVNFAEDPKVRSLLRHGADVRGLRDLYVQMALYAKRNLSDGFVPEEEVGILVYPDTWDNGLRDAERLVQARLLERVEGGFVVRAFAKRNRTKAEVMRLAEDKAAGGTLGNHIRWHEQKGRYNEACPHCRSDRDRTTDRTTDPGTDSHSESLGSDEDATSGDQAAFEAAGEAPHLNGAGPSHIPGIDADLHDHKGDPIPIGGASRERSPETETETKEKNPPTPQGGKRRKRRSNAEDYDSDPDFVRFWDVYPEKGGKFDAFKAWQAAVARGDNPELIIQAAVWFRDDPRRDPERTKWAQGWLNGRRYKEQKPTRPRNPDQFWEN</sequence>
<feature type="compositionally biased region" description="Basic and acidic residues" evidence="1">
    <location>
        <begin position="134"/>
        <end position="158"/>
    </location>
</feature>
<evidence type="ECO:0000256" key="1">
    <source>
        <dbReference type="SAM" id="MobiDB-lite"/>
    </source>
</evidence>
<keyword evidence="3" id="KW-1185">Reference proteome</keyword>
<dbReference type="Proteomes" id="UP001612741">
    <property type="component" value="Unassembled WGS sequence"/>
</dbReference>
<dbReference type="RefSeq" id="WP_397079296.1">
    <property type="nucleotide sequence ID" value="NZ_JBITGY010000002.1"/>
</dbReference>
<feature type="compositionally biased region" description="Basic and acidic residues" evidence="1">
    <location>
        <begin position="213"/>
        <end position="228"/>
    </location>
</feature>
<evidence type="ECO:0000313" key="3">
    <source>
        <dbReference type="Proteomes" id="UP001612741"/>
    </source>
</evidence>